<comment type="caution">
    <text evidence="8">The sequence shown here is derived from an EMBL/GenBank/DDBJ whole genome shotgun (WGS) entry which is preliminary data.</text>
</comment>
<comment type="domain">
    <text evidence="6">Contains large globular domains required for ATP hydrolysis at each terminus and a third globular domain forming a flexible hinge near the middle of the molecule. These domains are separated by coiled-coil structures.</text>
</comment>
<evidence type="ECO:0000256" key="4">
    <source>
        <dbReference type="ARBA" id="ARBA00023054"/>
    </source>
</evidence>
<dbReference type="Gene3D" id="3.40.50.300">
    <property type="entry name" value="P-loop containing nucleotide triphosphate hydrolases"/>
    <property type="match status" value="2"/>
</dbReference>
<sequence length="1024" mass="116312">MYLKSLEIHGFKSFAQKAFLEFLPQAKDGRYTVTSVVGPNGAGKSNISDAIRWVMGEQSMKMLRGKKGEDIIFSGSDSKGQMGMAAVTMILDNADKRVPIDYDELVITRRFYRSGESEYLVNNNNVRLIDLQILLAKAQFGQGAYSVIGQGTIDRLLLQTPQERKDFFDEACGIKEFQIKRHQAALKLYHTKENIDQATALLNEVEPRLRTLSRQVKKLEQRQEVEIQLRECQEKYFYTLYYYNQTQLEVLQQELKVFNKEYTESNAKLLAVQEEMARLAREESRQEVFANLQKEYQEILRQKNLLESEKAVLMGKLQTEYSKAGKQNVGWLQSKINNLEGEVARLEKELTDAENNSQKNAEEILLKKKEVEEKLLEHTEIKGKIGNLEQKMLQVKNEQSYMQYSGLKAVQAVLEERHRLGVVYGTVAQLAEVDEKYRLALDVAAGGNLSSVVVDNDGTAQKSIEYLRAQELGVATFMPLNKIRQRIVSQDINELKNRSGVHGLAVELAKFDSRFNNIFSYVLGNTLIVDNLDVAREIGIGRIRMVTLEGDVVEVSGSLKGGYRKKERARGLSFSYGDSPYLMGTDLVTLEEEILTYQKQEELVDKDYELAKTDLQSLLSGEQIAVGRLTVFGEQKQELARELSALQQELSVHNMTPEEYSENLHQVEKQKSGVEKEIKNKEKELLGVEEKMKLFNEGEEKKKQRIFALQDAMQEEQTALSKIVEKKNDKQVLVAKLETKQEDLSNEVYQELHTQLTALKERGTEVLPVVEMELTLEKIQKLKYQLSLIGGIDEEVMAEYQETKERYGYLDSQLTDLNKALTDLESLIVELDELMKKKRDKAFKQIKKEFSRYFAILFDGGKADLVELYGESKLAEDPNISIEDLNNELENEEEENAKPKNKKEQILLGVDVIACPPGKKIKNIQALSGGERTLASIALVCAILHTNPPPFVVLDEVEAALDEANTLRFTKILQELSNQSQFVVITHNRVTMHASDALYGVTMGADGISHLLSVKLTEAEKIVD</sequence>
<feature type="coiled-coil region" evidence="6">
    <location>
        <begin position="875"/>
        <end position="902"/>
    </location>
</feature>
<dbReference type="InterPro" id="IPR024704">
    <property type="entry name" value="SMC"/>
</dbReference>
<dbReference type="GO" id="GO:0007059">
    <property type="term" value="P:chromosome segregation"/>
    <property type="evidence" value="ECO:0007669"/>
    <property type="project" value="UniProtKB-UniRule"/>
</dbReference>
<dbReference type="InterPro" id="IPR003395">
    <property type="entry name" value="RecF/RecN/SMC_N"/>
</dbReference>
<evidence type="ECO:0000256" key="3">
    <source>
        <dbReference type="ARBA" id="ARBA00022840"/>
    </source>
</evidence>
<evidence type="ECO:0000259" key="7">
    <source>
        <dbReference type="SMART" id="SM00968"/>
    </source>
</evidence>
<feature type="domain" description="SMC hinge" evidence="7">
    <location>
        <begin position="421"/>
        <end position="539"/>
    </location>
</feature>
<evidence type="ECO:0000256" key="5">
    <source>
        <dbReference type="ARBA" id="ARBA00023125"/>
    </source>
</evidence>
<dbReference type="SMART" id="SM00968">
    <property type="entry name" value="SMC_hinge"/>
    <property type="match status" value="1"/>
</dbReference>
<proteinExistence type="inferred from homology"/>
<comment type="function">
    <text evidence="6">Required for chromosome condensation and partitioning.</text>
</comment>
<gene>
    <name evidence="6" type="primary">smc</name>
    <name evidence="8" type="ORF">US42_C0007G0002</name>
</gene>
<dbReference type="PIRSF" id="PIRSF005719">
    <property type="entry name" value="SMC"/>
    <property type="match status" value="1"/>
</dbReference>
<dbReference type="InterPro" id="IPR027417">
    <property type="entry name" value="P-loop_NTPase"/>
</dbReference>
<keyword evidence="2 6" id="KW-0547">Nucleotide-binding</keyword>
<dbReference type="PATRIC" id="fig|1619046.3.peg.452"/>
<keyword evidence="3 6" id="KW-0067">ATP-binding</keyword>
<comment type="subunit">
    <text evidence="6">Homodimer.</text>
</comment>
<dbReference type="InterPro" id="IPR036277">
    <property type="entry name" value="SMC_hinge_sf"/>
</dbReference>
<keyword evidence="1 6" id="KW-0963">Cytoplasm</keyword>
<feature type="binding site" evidence="6">
    <location>
        <begin position="39"/>
        <end position="46"/>
    </location>
    <ligand>
        <name>ATP</name>
        <dbReference type="ChEBI" id="CHEBI:30616"/>
    </ligand>
</feature>
<keyword evidence="5 6" id="KW-0238">DNA-binding</keyword>
<dbReference type="GO" id="GO:0003677">
    <property type="term" value="F:DNA binding"/>
    <property type="evidence" value="ECO:0007669"/>
    <property type="project" value="UniProtKB-UniRule"/>
</dbReference>
<dbReference type="GO" id="GO:0005524">
    <property type="term" value="F:ATP binding"/>
    <property type="evidence" value="ECO:0007669"/>
    <property type="project" value="UniProtKB-UniRule"/>
</dbReference>
<dbReference type="GO" id="GO:0007062">
    <property type="term" value="P:sister chromatid cohesion"/>
    <property type="evidence" value="ECO:0007669"/>
    <property type="project" value="InterPro"/>
</dbReference>
<feature type="coiled-coil region" evidence="6">
    <location>
        <begin position="629"/>
        <end position="691"/>
    </location>
</feature>
<feature type="coiled-coil region" evidence="6">
    <location>
        <begin position="814"/>
        <end position="841"/>
    </location>
</feature>
<dbReference type="GO" id="GO:0016887">
    <property type="term" value="F:ATP hydrolysis activity"/>
    <property type="evidence" value="ECO:0007669"/>
    <property type="project" value="InterPro"/>
</dbReference>
<evidence type="ECO:0000256" key="1">
    <source>
        <dbReference type="ARBA" id="ARBA00022490"/>
    </source>
</evidence>
<dbReference type="GO" id="GO:0030261">
    <property type="term" value="P:chromosome condensation"/>
    <property type="evidence" value="ECO:0007669"/>
    <property type="project" value="InterPro"/>
</dbReference>
<dbReference type="Gene3D" id="1.20.1060.20">
    <property type="match status" value="1"/>
</dbReference>
<dbReference type="SUPFAM" id="SSF52540">
    <property type="entry name" value="P-loop containing nucleoside triphosphate hydrolases"/>
    <property type="match status" value="1"/>
</dbReference>
<dbReference type="Gene3D" id="3.30.70.1620">
    <property type="match status" value="1"/>
</dbReference>
<dbReference type="AlphaFoldDB" id="A0A0G0JHP7"/>
<protein>
    <recommendedName>
        <fullName evidence="6">Chromosome partition protein Smc</fullName>
    </recommendedName>
</protein>
<dbReference type="STRING" id="1619046.US42_C0007G0002"/>
<keyword evidence="4 6" id="KW-0175">Coiled coil</keyword>
<dbReference type="Pfam" id="PF06470">
    <property type="entry name" value="SMC_hinge"/>
    <property type="match status" value="1"/>
</dbReference>
<dbReference type="GO" id="GO:0005737">
    <property type="term" value="C:cytoplasm"/>
    <property type="evidence" value="ECO:0007669"/>
    <property type="project" value="UniProtKB-SubCell"/>
</dbReference>
<evidence type="ECO:0000256" key="6">
    <source>
        <dbReference type="HAMAP-Rule" id="MF_01894"/>
    </source>
</evidence>
<feature type="coiled-coil region" evidence="6">
    <location>
        <begin position="248"/>
        <end position="398"/>
    </location>
</feature>
<dbReference type="EMBL" id="LBSX01000007">
    <property type="protein sequence ID" value="KKQ27611.1"/>
    <property type="molecule type" value="Genomic_DNA"/>
</dbReference>
<comment type="subcellular location">
    <subcellularLocation>
        <location evidence="6">Cytoplasm</location>
    </subcellularLocation>
</comment>
<evidence type="ECO:0000256" key="2">
    <source>
        <dbReference type="ARBA" id="ARBA00022741"/>
    </source>
</evidence>
<dbReference type="GO" id="GO:0005694">
    <property type="term" value="C:chromosome"/>
    <property type="evidence" value="ECO:0007669"/>
    <property type="project" value="InterPro"/>
</dbReference>
<comment type="similarity">
    <text evidence="6">Belongs to the SMC family.</text>
</comment>
<accession>A0A0G0JHP7</accession>
<organism evidence="8 9">
    <name type="scientific">Candidatus Magasanikbacteria bacterium GW2011_GWC2_37_14</name>
    <dbReference type="NCBI Taxonomy" id="1619046"/>
    <lineage>
        <taxon>Bacteria</taxon>
        <taxon>Candidatus Magasanikiibacteriota</taxon>
    </lineage>
</organism>
<reference evidence="8 9" key="1">
    <citation type="journal article" date="2015" name="Nature">
        <title>rRNA introns, odd ribosomes, and small enigmatic genomes across a large radiation of phyla.</title>
        <authorList>
            <person name="Brown C.T."/>
            <person name="Hug L.A."/>
            <person name="Thomas B.C."/>
            <person name="Sharon I."/>
            <person name="Castelle C.J."/>
            <person name="Singh A."/>
            <person name="Wilkins M.J."/>
            <person name="Williams K.H."/>
            <person name="Banfield J.F."/>
        </authorList>
    </citation>
    <scope>NUCLEOTIDE SEQUENCE [LARGE SCALE GENOMIC DNA]</scope>
</reference>
<dbReference type="InterPro" id="IPR011890">
    <property type="entry name" value="SMC_prok"/>
</dbReference>
<dbReference type="Pfam" id="PF02463">
    <property type="entry name" value="SMC_N"/>
    <property type="match status" value="1"/>
</dbReference>
<dbReference type="Proteomes" id="UP000034849">
    <property type="component" value="Unassembled WGS sequence"/>
</dbReference>
<name>A0A0G0JHP7_9BACT</name>
<dbReference type="PANTHER" id="PTHR43977">
    <property type="entry name" value="STRUCTURAL MAINTENANCE OF CHROMOSOMES PROTEIN 3"/>
    <property type="match status" value="1"/>
</dbReference>
<dbReference type="GO" id="GO:0006260">
    <property type="term" value="P:DNA replication"/>
    <property type="evidence" value="ECO:0007669"/>
    <property type="project" value="UniProtKB-UniRule"/>
</dbReference>
<dbReference type="HAMAP" id="MF_01894">
    <property type="entry name" value="Smc_prok"/>
    <property type="match status" value="1"/>
</dbReference>
<dbReference type="SUPFAM" id="SSF75553">
    <property type="entry name" value="Smc hinge domain"/>
    <property type="match status" value="1"/>
</dbReference>
<evidence type="ECO:0000313" key="8">
    <source>
        <dbReference type="EMBL" id="KKQ27611.1"/>
    </source>
</evidence>
<dbReference type="InterPro" id="IPR010935">
    <property type="entry name" value="SMC_hinge"/>
</dbReference>
<evidence type="ECO:0000313" key="9">
    <source>
        <dbReference type="Proteomes" id="UP000034849"/>
    </source>
</evidence>